<evidence type="ECO:0000256" key="7">
    <source>
        <dbReference type="SAM" id="MobiDB-lite"/>
    </source>
</evidence>
<evidence type="ECO:0000256" key="3">
    <source>
        <dbReference type="ARBA" id="ARBA00022723"/>
    </source>
</evidence>
<evidence type="ECO:0000313" key="8">
    <source>
        <dbReference type="EMBL" id="CAA7040795.1"/>
    </source>
</evidence>
<evidence type="ECO:0000256" key="4">
    <source>
        <dbReference type="ARBA" id="ARBA00023004"/>
    </source>
</evidence>
<evidence type="ECO:0000313" key="10">
    <source>
        <dbReference type="Proteomes" id="UP000467841"/>
    </source>
</evidence>
<dbReference type="OrthoDB" id="2789670at2759"/>
<dbReference type="InterPro" id="IPR001128">
    <property type="entry name" value="Cyt_P450"/>
</dbReference>
<dbReference type="InterPro" id="IPR002403">
    <property type="entry name" value="Cyt_P450_E_grp-IV"/>
</dbReference>
<reference evidence="8 10" key="1">
    <citation type="submission" date="2020-01" db="EMBL/GenBank/DDBJ databases">
        <authorList>
            <person name="Mishra B."/>
        </authorList>
    </citation>
    <scope>NUCLEOTIDE SEQUENCE [LARGE SCALE GENOMIC DNA]</scope>
</reference>
<dbReference type="GO" id="GO:0020037">
    <property type="term" value="F:heme binding"/>
    <property type="evidence" value="ECO:0007669"/>
    <property type="project" value="InterPro"/>
</dbReference>
<dbReference type="EMBL" id="CACVBM020001234">
    <property type="protein sequence ID" value="CAA7040795.1"/>
    <property type="molecule type" value="Genomic_DNA"/>
</dbReference>
<keyword evidence="2 6" id="KW-0349">Heme</keyword>
<dbReference type="PANTHER" id="PTHR24286:SF49">
    <property type="entry name" value="INACTIVE LINOLENATE HYDROPEROXIDE LYASE-RELATED"/>
    <property type="match status" value="1"/>
</dbReference>
<dbReference type="GO" id="GO:0016705">
    <property type="term" value="F:oxidoreductase activity, acting on paired donors, with incorporation or reduction of molecular oxygen"/>
    <property type="evidence" value="ECO:0007669"/>
    <property type="project" value="InterPro"/>
</dbReference>
<dbReference type="AlphaFoldDB" id="A0A6D2JBZ4"/>
<dbReference type="EMBL" id="CACVBM020001634">
    <property type="protein sequence ID" value="CAA7056320.1"/>
    <property type="molecule type" value="Genomic_DNA"/>
</dbReference>
<comment type="cofactor">
    <cofactor evidence="6">
        <name>heme</name>
        <dbReference type="ChEBI" id="CHEBI:30413"/>
    </cofactor>
</comment>
<dbReference type="InterPro" id="IPR036396">
    <property type="entry name" value="Cyt_P450_sf"/>
</dbReference>
<comment type="similarity">
    <text evidence="1">Belongs to the cytochrome P450 family.</text>
</comment>
<dbReference type="Gene3D" id="1.10.630.10">
    <property type="entry name" value="Cytochrome P450"/>
    <property type="match status" value="1"/>
</dbReference>
<dbReference type="PRINTS" id="PR00465">
    <property type="entry name" value="EP450IV"/>
</dbReference>
<keyword evidence="3 6" id="KW-0479">Metal-binding</keyword>
<evidence type="ECO:0000256" key="1">
    <source>
        <dbReference type="ARBA" id="ARBA00010617"/>
    </source>
</evidence>
<dbReference type="GO" id="GO:0005506">
    <property type="term" value="F:iron ion binding"/>
    <property type="evidence" value="ECO:0007669"/>
    <property type="project" value="InterPro"/>
</dbReference>
<dbReference type="GO" id="GO:0016125">
    <property type="term" value="P:sterol metabolic process"/>
    <property type="evidence" value="ECO:0007669"/>
    <property type="project" value="TreeGrafter"/>
</dbReference>
<feature type="binding site" description="axial binding residue" evidence="6">
    <location>
        <position position="450"/>
    </location>
    <ligand>
        <name>heme</name>
        <dbReference type="ChEBI" id="CHEBI:30413"/>
    </ligand>
    <ligandPart>
        <name>Fe</name>
        <dbReference type="ChEBI" id="CHEBI:18248"/>
    </ligandPart>
</feature>
<evidence type="ECO:0000256" key="2">
    <source>
        <dbReference type="ARBA" id="ARBA00022617"/>
    </source>
</evidence>
<dbReference type="Pfam" id="PF00067">
    <property type="entry name" value="p450"/>
    <property type="match status" value="1"/>
</dbReference>
<keyword evidence="4 6" id="KW-0408">Iron</keyword>
<feature type="region of interest" description="Disordered" evidence="7">
    <location>
        <begin position="1"/>
        <end position="25"/>
    </location>
</feature>
<feature type="compositionally biased region" description="Pro residues" evidence="7">
    <location>
        <begin position="1"/>
        <end position="10"/>
    </location>
</feature>
<protein>
    <submittedName>
        <fullName evidence="8">Uncharacterized protein</fullName>
    </submittedName>
</protein>
<dbReference type="CDD" id="cd11071">
    <property type="entry name" value="CYP74"/>
    <property type="match status" value="1"/>
</dbReference>
<dbReference type="Proteomes" id="UP000467841">
    <property type="component" value="Unassembled WGS sequence"/>
</dbReference>
<dbReference type="GO" id="GO:0004497">
    <property type="term" value="F:monooxygenase activity"/>
    <property type="evidence" value="ECO:0007669"/>
    <property type="project" value="InterPro"/>
</dbReference>
<evidence type="ECO:0000256" key="5">
    <source>
        <dbReference type="ARBA" id="ARBA00023239"/>
    </source>
</evidence>
<dbReference type="GO" id="GO:0006631">
    <property type="term" value="P:fatty acid metabolic process"/>
    <property type="evidence" value="ECO:0007669"/>
    <property type="project" value="UniProtKB-ARBA"/>
</dbReference>
<dbReference type="GO" id="GO:0016829">
    <property type="term" value="F:lyase activity"/>
    <property type="evidence" value="ECO:0007669"/>
    <property type="project" value="UniProtKB-KW"/>
</dbReference>
<dbReference type="FunFam" id="1.10.630.10:FF:000024">
    <property type="entry name" value="Allene oxide synthase, chloroplastic"/>
    <property type="match status" value="1"/>
</dbReference>
<evidence type="ECO:0000256" key="6">
    <source>
        <dbReference type="PIRSR" id="PIRSR602403-1"/>
    </source>
</evidence>
<name>A0A6D2JBZ4_9BRAS</name>
<keyword evidence="5" id="KW-0456">Lyase</keyword>
<dbReference type="PANTHER" id="PTHR24286">
    <property type="entry name" value="CYTOCHROME P450 26"/>
    <property type="match status" value="1"/>
</dbReference>
<accession>A0A6D2JBZ4</accession>
<proteinExistence type="inferred from homology"/>
<evidence type="ECO:0000313" key="9">
    <source>
        <dbReference type="EMBL" id="CAA7056320.1"/>
    </source>
</evidence>
<keyword evidence="10" id="KW-1185">Reference proteome</keyword>
<dbReference type="SUPFAM" id="SSF48264">
    <property type="entry name" value="Cytochrome P450"/>
    <property type="match status" value="1"/>
</dbReference>
<gene>
    <name evidence="8" type="ORF">MERR_LOCUS28030</name>
    <name evidence="9" type="ORF">MERR_LOCUS43556</name>
</gene>
<sequence>MASASPPPPSTSLTSQKPLSSPPSQLPLRKMPGSYGLPLLGPLADRLDYFWFQGPEKFFKTRIEKYKSTVFRTNIPPAFPFFGDVNPNIVAVLDVKSFSHLFDMDLVDKRDVLIGDFRPSLEFYGGARVGVYLDTTEPKHAKVKGFSMELLKRSSEVWRRELLSNLDNFWGTVESDLSKNDAASYIVPLQRCIFNFLSASLAGVNTSVSPDIAENGWQMIDRWLAVQIVPTTKIGILQPLEEIFLHTWPYPFFLVAGDYKKLYNFVNDNAGEILQLGEEKYGLTREETIHNLLFILGFNAYGGFSVFLPSLIGRIAGDDSGLQERLRSEVRRVCGPGSGSGLNFRTVNEMELVKSVVYETLRISPPVALQFARARKDFKISSHDAVFEVKKDELLCGYQPLVMRDANVFDDPEEFKPDRYIGQTGSELLNYLFWSNGPQTGTPSESNKQCAAKDIVTLTACLIIADLFLRYDNITGSAGSITAVVKAK</sequence>
<organism evidence="8 10">
    <name type="scientific">Microthlaspi erraticum</name>
    <dbReference type="NCBI Taxonomy" id="1685480"/>
    <lineage>
        <taxon>Eukaryota</taxon>
        <taxon>Viridiplantae</taxon>
        <taxon>Streptophyta</taxon>
        <taxon>Embryophyta</taxon>
        <taxon>Tracheophyta</taxon>
        <taxon>Spermatophyta</taxon>
        <taxon>Magnoliopsida</taxon>
        <taxon>eudicotyledons</taxon>
        <taxon>Gunneridae</taxon>
        <taxon>Pentapetalae</taxon>
        <taxon>rosids</taxon>
        <taxon>malvids</taxon>
        <taxon>Brassicales</taxon>
        <taxon>Brassicaceae</taxon>
        <taxon>Coluteocarpeae</taxon>
        <taxon>Microthlaspi</taxon>
    </lineage>
</organism>